<dbReference type="GO" id="GO:0050660">
    <property type="term" value="F:flavin adenine dinucleotide binding"/>
    <property type="evidence" value="ECO:0007669"/>
    <property type="project" value="InterPro"/>
</dbReference>
<organism evidence="13 14">
    <name type="scientific">Cyanidiococcus yangmingshanensis</name>
    <dbReference type="NCBI Taxonomy" id="2690220"/>
    <lineage>
        <taxon>Eukaryota</taxon>
        <taxon>Rhodophyta</taxon>
        <taxon>Bangiophyceae</taxon>
        <taxon>Cyanidiales</taxon>
        <taxon>Cyanidiaceae</taxon>
        <taxon>Cyanidiococcus</taxon>
    </lineage>
</organism>
<protein>
    <submittedName>
        <fullName evidence="13">Uncharacterized protein</fullName>
    </submittedName>
</protein>
<evidence type="ECO:0000256" key="6">
    <source>
        <dbReference type="ARBA" id="ARBA00023136"/>
    </source>
</evidence>
<dbReference type="InterPro" id="IPR002550">
    <property type="entry name" value="CNNM"/>
</dbReference>
<evidence type="ECO:0000256" key="10">
    <source>
        <dbReference type="SAM" id="Phobius"/>
    </source>
</evidence>
<comment type="caution">
    <text evidence="13">The sequence shown here is derived from an EMBL/GenBank/DDBJ whole genome shotgun (WGS) entry which is preliminary data.</text>
</comment>
<dbReference type="Gene3D" id="3.30.465.10">
    <property type="match status" value="1"/>
</dbReference>
<dbReference type="EMBL" id="VWRR01000003">
    <property type="protein sequence ID" value="KAF6004425.1"/>
    <property type="molecule type" value="Genomic_DNA"/>
</dbReference>
<evidence type="ECO:0000256" key="2">
    <source>
        <dbReference type="ARBA" id="ARBA00022692"/>
    </source>
</evidence>
<keyword evidence="2 8" id="KW-0812">Transmembrane</keyword>
<dbReference type="AlphaFoldDB" id="A0A7J7IMS9"/>
<dbReference type="PROSITE" id="PS51846">
    <property type="entry name" value="CNNM"/>
    <property type="match status" value="1"/>
</dbReference>
<dbReference type="SMART" id="SM01091">
    <property type="entry name" value="CorC_HlyC"/>
    <property type="match status" value="1"/>
</dbReference>
<feature type="compositionally biased region" description="Polar residues" evidence="9">
    <location>
        <begin position="602"/>
        <end position="624"/>
    </location>
</feature>
<keyword evidence="6 8" id="KW-0472">Membrane</keyword>
<dbReference type="InterPro" id="IPR016169">
    <property type="entry name" value="FAD-bd_PCMH_sub2"/>
</dbReference>
<feature type="region of interest" description="Disordered" evidence="9">
    <location>
        <begin position="602"/>
        <end position="692"/>
    </location>
</feature>
<feature type="domain" description="CNNM transmembrane" evidence="12">
    <location>
        <begin position="177"/>
        <end position="363"/>
    </location>
</feature>
<evidence type="ECO:0000259" key="12">
    <source>
        <dbReference type="PROSITE" id="PS51846"/>
    </source>
</evidence>
<dbReference type="PANTHER" id="PTHR22777:SF17">
    <property type="entry name" value="UPF0053 PROTEIN SLL0260"/>
    <property type="match status" value="1"/>
</dbReference>
<evidence type="ECO:0000256" key="8">
    <source>
        <dbReference type="PROSITE-ProRule" id="PRU01193"/>
    </source>
</evidence>
<evidence type="ECO:0000313" key="13">
    <source>
        <dbReference type="EMBL" id="KAF6004425.1"/>
    </source>
</evidence>
<evidence type="ECO:0000259" key="11">
    <source>
        <dbReference type="PROSITE" id="PS51371"/>
    </source>
</evidence>
<feature type="transmembrane region" description="Helical" evidence="10">
    <location>
        <begin position="154"/>
        <end position="174"/>
    </location>
</feature>
<dbReference type="Gene3D" id="3.10.580.10">
    <property type="entry name" value="CBS-domain"/>
    <property type="match status" value="1"/>
</dbReference>
<evidence type="ECO:0000313" key="14">
    <source>
        <dbReference type="Proteomes" id="UP000530660"/>
    </source>
</evidence>
<dbReference type="InterPro" id="IPR044751">
    <property type="entry name" value="Ion_transp-like_CBS"/>
</dbReference>
<reference evidence="13 14" key="1">
    <citation type="journal article" date="2020" name="J. Phycol.">
        <title>Comparative genome analysis reveals Cyanidiococcus gen. nov., a new extremophilic red algal genus sister to Cyanidioschyzon (Cyanidioschyzonaceae, Rhodophyta).</title>
        <authorList>
            <person name="Liu S.-L."/>
            <person name="Chiang Y.-R."/>
            <person name="Yoon H.S."/>
            <person name="Fu H.-Y."/>
        </authorList>
    </citation>
    <scope>NUCLEOTIDE SEQUENCE [LARGE SCALE GENOMIC DNA]</scope>
    <source>
        <strain evidence="13 14">THAL066</strain>
    </source>
</reference>
<evidence type="ECO:0000256" key="4">
    <source>
        <dbReference type="ARBA" id="ARBA00022989"/>
    </source>
</evidence>
<dbReference type="Pfam" id="PF03471">
    <property type="entry name" value="CorC_HlyC"/>
    <property type="match status" value="1"/>
</dbReference>
<dbReference type="SUPFAM" id="SSF56176">
    <property type="entry name" value="FAD-binding/transporter-associated domain-like"/>
    <property type="match status" value="1"/>
</dbReference>
<comment type="subcellular location">
    <subcellularLocation>
        <location evidence="1">Membrane</location>
        <topology evidence="1">Multi-pass membrane protein</topology>
    </subcellularLocation>
</comment>
<dbReference type="InterPro" id="IPR000644">
    <property type="entry name" value="CBS_dom"/>
</dbReference>
<keyword evidence="4 8" id="KW-1133">Transmembrane helix</keyword>
<dbReference type="CDD" id="cd04590">
    <property type="entry name" value="CBS_pair_CorC_HlyC_assoc"/>
    <property type="match status" value="1"/>
</dbReference>
<evidence type="ECO:0000256" key="7">
    <source>
        <dbReference type="PROSITE-ProRule" id="PRU00703"/>
    </source>
</evidence>
<dbReference type="PANTHER" id="PTHR22777">
    <property type="entry name" value="HEMOLYSIN-RELATED"/>
    <property type="match status" value="1"/>
</dbReference>
<sequence>MGGDSFVHALSREGLWRCRNGTGRPVAFGVSSRTAFWPLTVFAYRKHASSLDRGAKRKGVERCKGCVRASVLPQRRAVPVEHGTWTRTPPFRSDKETLQGLNSRRTSTPRHASLLWVWQRAVAALAGVAALVVLRELSLLLTPVWAVSTMAKLPLLASTSFVTEVPTGSVFLTAQLSLVELRKKALAWFFLFASSSALAAAETAITALYPWKVRDLAESEGNTSPFGLLNRDITRYLTTILVASTLCGVYSTALATDVATRIFGPVGVGYATGIMTVVFLFFGEILPKTLAVHNSEKVARFMLRPLHFLSLLLYPVGKAFSFLVNLTLTASGLEHSSEPLVSENELRLITAGARRSGGINMHEQDMIESVLDLEETEVREIMKPRVEMTCVGGENTLEQFLALEKATHYSRYPVYGENVDDIIGILYVKRLLEFLGNDDERLRNILVATLAEPAIFVPESLPVWRVLEEMRRKRIHMAIVVDEYGGTAGLVTLEDIMEEIVGEIYDEDDSDFEEQEQEVVRIDENTWVMDGQARFERVAETIGMHVAEEDLHEYGTIGGFLCDRMGGIPDRGDQVVIDEFQFFVDNADDRRILRVRARRFSSSVNEEGANRASQPVVSIPESTSDQDKPSSTKQENPDAHTTRNGQAMTMEVGPIGAEPTMRSHSPQMPDARTSSNGREAQMMIPGDHISSN</sequence>
<evidence type="ECO:0000256" key="9">
    <source>
        <dbReference type="SAM" id="MobiDB-lite"/>
    </source>
</evidence>
<dbReference type="InterPro" id="IPR046342">
    <property type="entry name" value="CBS_dom_sf"/>
</dbReference>
<proteinExistence type="predicted"/>
<dbReference type="SMART" id="SM00116">
    <property type="entry name" value="CBS"/>
    <property type="match status" value="2"/>
</dbReference>
<evidence type="ECO:0000256" key="3">
    <source>
        <dbReference type="ARBA" id="ARBA00022737"/>
    </source>
</evidence>
<feature type="transmembrane region" description="Helical" evidence="10">
    <location>
        <begin position="262"/>
        <end position="286"/>
    </location>
</feature>
<dbReference type="FunFam" id="3.10.580.10:FF:000002">
    <property type="entry name" value="Magnesium/cobalt efflux protein CorC"/>
    <property type="match status" value="1"/>
</dbReference>
<feature type="compositionally biased region" description="Polar residues" evidence="9">
    <location>
        <begin position="662"/>
        <end position="678"/>
    </location>
</feature>
<feature type="compositionally biased region" description="Basic and acidic residues" evidence="9">
    <location>
        <begin position="625"/>
        <end position="641"/>
    </location>
</feature>
<evidence type="ECO:0000256" key="1">
    <source>
        <dbReference type="ARBA" id="ARBA00004141"/>
    </source>
</evidence>
<keyword evidence="3" id="KW-0677">Repeat</keyword>
<dbReference type="Pfam" id="PF00571">
    <property type="entry name" value="CBS"/>
    <property type="match status" value="2"/>
</dbReference>
<feature type="domain" description="CBS" evidence="11">
    <location>
        <begin position="450"/>
        <end position="507"/>
    </location>
</feature>
<dbReference type="Pfam" id="PF01595">
    <property type="entry name" value="CNNM"/>
    <property type="match status" value="1"/>
</dbReference>
<feature type="transmembrane region" description="Helical" evidence="10">
    <location>
        <begin position="186"/>
        <end position="209"/>
    </location>
</feature>
<dbReference type="SUPFAM" id="SSF54631">
    <property type="entry name" value="CBS-domain pair"/>
    <property type="match status" value="1"/>
</dbReference>
<dbReference type="OrthoDB" id="5353557at2759"/>
<name>A0A7J7IMS9_9RHOD</name>
<feature type="transmembrane region" description="Helical" evidence="10">
    <location>
        <begin position="233"/>
        <end position="255"/>
    </location>
</feature>
<accession>A0A7J7IMS9</accession>
<dbReference type="InterPro" id="IPR005170">
    <property type="entry name" value="Transptr-assoc_dom"/>
</dbReference>
<gene>
    <name evidence="13" type="ORF">F1559_002032</name>
</gene>
<feature type="transmembrane region" description="Helical" evidence="10">
    <location>
        <begin position="114"/>
        <end position="134"/>
    </location>
</feature>
<dbReference type="Proteomes" id="UP000530660">
    <property type="component" value="Unassembled WGS sequence"/>
</dbReference>
<keyword evidence="5 7" id="KW-0129">CBS domain</keyword>
<dbReference type="InterPro" id="IPR036318">
    <property type="entry name" value="FAD-bd_PCMH-like_sf"/>
</dbReference>
<dbReference type="PROSITE" id="PS51371">
    <property type="entry name" value="CBS"/>
    <property type="match status" value="1"/>
</dbReference>
<evidence type="ECO:0000256" key="5">
    <source>
        <dbReference type="ARBA" id="ARBA00023122"/>
    </source>
</evidence>
<keyword evidence="14" id="KW-1185">Reference proteome</keyword>
<dbReference type="GO" id="GO:0016020">
    <property type="term" value="C:membrane"/>
    <property type="evidence" value="ECO:0007669"/>
    <property type="project" value="UniProtKB-SubCell"/>
</dbReference>